<keyword evidence="11" id="KW-1185">Reference proteome</keyword>
<dbReference type="KEGG" id="orn:DV701_10730"/>
<dbReference type="PANTHER" id="PTHR43124">
    <property type="entry name" value="PURINE EFFLUX PUMP PBUE"/>
    <property type="match status" value="1"/>
</dbReference>
<organism evidence="10 11">
    <name type="scientific">Ornithinimicrobium avium</name>
    <dbReference type="NCBI Taxonomy" id="2283195"/>
    <lineage>
        <taxon>Bacteria</taxon>
        <taxon>Bacillati</taxon>
        <taxon>Actinomycetota</taxon>
        <taxon>Actinomycetes</taxon>
        <taxon>Micrococcales</taxon>
        <taxon>Ornithinimicrobiaceae</taxon>
        <taxon>Ornithinimicrobium</taxon>
    </lineage>
</organism>
<proteinExistence type="inferred from homology"/>
<evidence type="ECO:0000313" key="10">
    <source>
        <dbReference type="EMBL" id="AXH96535.1"/>
    </source>
</evidence>
<comment type="similarity">
    <text evidence="2">Belongs to the major facilitator superfamily. Bcr/CmlA family.</text>
</comment>
<dbReference type="AlphaFoldDB" id="A0A345NNC7"/>
<evidence type="ECO:0000256" key="7">
    <source>
        <dbReference type="ARBA" id="ARBA00023136"/>
    </source>
</evidence>
<keyword evidence="4" id="KW-1003">Cell membrane</keyword>
<feature type="domain" description="Major facilitator superfamily (MFS) profile" evidence="9">
    <location>
        <begin position="18"/>
        <end position="407"/>
    </location>
</feature>
<evidence type="ECO:0000256" key="4">
    <source>
        <dbReference type="ARBA" id="ARBA00022475"/>
    </source>
</evidence>
<feature type="transmembrane region" description="Helical" evidence="8">
    <location>
        <begin position="288"/>
        <end position="309"/>
    </location>
</feature>
<evidence type="ECO:0000256" key="1">
    <source>
        <dbReference type="ARBA" id="ARBA00004651"/>
    </source>
</evidence>
<dbReference type="CDD" id="cd17320">
    <property type="entry name" value="MFS_MdfA_MDR_like"/>
    <property type="match status" value="1"/>
</dbReference>
<dbReference type="Gene3D" id="1.20.1720.10">
    <property type="entry name" value="Multidrug resistance protein D"/>
    <property type="match status" value="1"/>
</dbReference>
<dbReference type="RefSeq" id="WP_114928300.1">
    <property type="nucleotide sequence ID" value="NZ_CP031229.1"/>
</dbReference>
<evidence type="ECO:0000256" key="3">
    <source>
        <dbReference type="ARBA" id="ARBA00022448"/>
    </source>
</evidence>
<evidence type="ECO:0000256" key="8">
    <source>
        <dbReference type="SAM" id="Phobius"/>
    </source>
</evidence>
<dbReference type="SUPFAM" id="SSF103473">
    <property type="entry name" value="MFS general substrate transporter"/>
    <property type="match status" value="1"/>
</dbReference>
<evidence type="ECO:0000256" key="6">
    <source>
        <dbReference type="ARBA" id="ARBA00022989"/>
    </source>
</evidence>
<dbReference type="InterPro" id="IPR020846">
    <property type="entry name" value="MFS_dom"/>
</dbReference>
<evidence type="ECO:0000313" key="11">
    <source>
        <dbReference type="Proteomes" id="UP000253790"/>
    </source>
</evidence>
<dbReference type="OrthoDB" id="9814303at2"/>
<feature type="transmembrane region" description="Helical" evidence="8">
    <location>
        <begin position="315"/>
        <end position="338"/>
    </location>
</feature>
<reference evidence="10 11" key="1">
    <citation type="submission" date="2018-07" db="EMBL/GenBank/DDBJ databases">
        <title>Complete genome sequencing of Ornithinimicrobium sp. AMA3305.</title>
        <authorList>
            <person name="Bae J.-W."/>
        </authorList>
    </citation>
    <scope>NUCLEOTIDE SEQUENCE [LARGE SCALE GENOMIC DNA]</scope>
    <source>
        <strain evidence="10 11">AMA3305</strain>
    </source>
</reference>
<dbReference type="PROSITE" id="PS50850">
    <property type="entry name" value="MFS"/>
    <property type="match status" value="1"/>
</dbReference>
<dbReference type="EMBL" id="CP031229">
    <property type="protein sequence ID" value="AXH96535.1"/>
    <property type="molecule type" value="Genomic_DNA"/>
</dbReference>
<dbReference type="PANTHER" id="PTHR43124:SF3">
    <property type="entry name" value="CHLORAMPHENICOL EFFLUX PUMP RV0191"/>
    <property type="match status" value="1"/>
</dbReference>
<keyword evidence="3" id="KW-0813">Transport</keyword>
<dbReference type="GO" id="GO:1990961">
    <property type="term" value="P:xenobiotic detoxification by transmembrane export across the plasma membrane"/>
    <property type="evidence" value="ECO:0007669"/>
    <property type="project" value="InterPro"/>
</dbReference>
<comment type="subcellular location">
    <subcellularLocation>
        <location evidence="1">Cell membrane</location>
        <topology evidence="1">Multi-pass membrane protein</topology>
    </subcellularLocation>
</comment>
<gene>
    <name evidence="10" type="ORF">DV701_10730</name>
</gene>
<feature type="transmembrane region" description="Helical" evidence="8">
    <location>
        <begin position="12"/>
        <end position="33"/>
    </location>
</feature>
<sequence>MSVPAGAGADRVPPGWAVTTVLASLAMIGPFTIDTVFPGFQAIGEDLGGDTAALQQVTSVYLLTFAVMSVLHGPLSDALGRKPVMLGGIAGYVVASVACALAPTLGWLLVGRAVQGLFAGAATIVSRAVIRDLYAGAAAQRLMSQVMMIFAIAPAIAPVIGGWLLLAGPWRGIFWFVGLYGVVVAVVTARALPETLPPAQRQPLRVGALLSGLWVVARSWSFERLALATAFIFSAYIFYVLAAPIVVVELLGLGEQDFWILFVPMIGGMVLGSWVSGRAAGRVDAEVLVDRAVLLVLLATAVNVALVLVAPRPPWVVVGPALIGVGIGVVFPVLQLALLDLFPHHRGAAASMSAFSVLICNALVAGVVAPLVTTSLLSAALTSTGFAAAGALLWGWHRGATRPAAPA</sequence>
<dbReference type="Pfam" id="PF07690">
    <property type="entry name" value="MFS_1"/>
    <property type="match status" value="1"/>
</dbReference>
<keyword evidence="5 8" id="KW-0812">Transmembrane</keyword>
<dbReference type="InterPro" id="IPR036259">
    <property type="entry name" value="MFS_trans_sf"/>
</dbReference>
<dbReference type="GO" id="GO:0042910">
    <property type="term" value="F:xenobiotic transmembrane transporter activity"/>
    <property type="evidence" value="ECO:0007669"/>
    <property type="project" value="InterPro"/>
</dbReference>
<feature type="transmembrane region" description="Helical" evidence="8">
    <location>
        <begin position="375"/>
        <end position="396"/>
    </location>
</feature>
<feature type="transmembrane region" description="Helical" evidence="8">
    <location>
        <begin position="350"/>
        <end position="369"/>
    </location>
</feature>
<evidence type="ECO:0000256" key="5">
    <source>
        <dbReference type="ARBA" id="ARBA00022692"/>
    </source>
</evidence>
<accession>A0A345NNC7</accession>
<feature type="transmembrane region" description="Helical" evidence="8">
    <location>
        <begin position="53"/>
        <end position="72"/>
    </location>
</feature>
<dbReference type="GO" id="GO:0005886">
    <property type="term" value="C:plasma membrane"/>
    <property type="evidence" value="ECO:0007669"/>
    <property type="project" value="UniProtKB-SubCell"/>
</dbReference>
<evidence type="ECO:0000259" key="9">
    <source>
        <dbReference type="PROSITE" id="PS50850"/>
    </source>
</evidence>
<dbReference type="NCBIfam" id="TIGR00710">
    <property type="entry name" value="efflux_Bcr_CflA"/>
    <property type="match status" value="1"/>
</dbReference>
<dbReference type="InterPro" id="IPR050189">
    <property type="entry name" value="MFS_Efflux_Transporters"/>
</dbReference>
<keyword evidence="6 8" id="KW-1133">Transmembrane helix</keyword>
<dbReference type="InterPro" id="IPR011701">
    <property type="entry name" value="MFS"/>
</dbReference>
<dbReference type="Proteomes" id="UP000253790">
    <property type="component" value="Chromosome"/>
</dbReference>
<feature type="transmembrane region" description="Helical" evidence="8">
    <location>
        <begin position="225"/>
        <end position="246"/>
    </location>
</feature>
<feature type="transmembrane region" description="Helical" evidence="8">
    <location>
        <begin position="84"/>
        <end position="110"/>
    </location>
</feature>
<evidence type="ECO:0000256" key="2">
    <source>
        <dbReference type="ARBA" id="ARBA00006236"/>
    </source>
</evidence>
<dbReference type="InterPro" id="IPR004812">
    <property type="entry name" value="Efflux_drug-R_Bcr/CmlA"/>
</dbReference>
<feature type="transmembrane region" description="Helical" evidence="8">
    <location>
        <begin position="146"/>
        <end position="166"/>
    </location>
</feature>
<keyword evidence="7 8" id="KW-0472">Membrane</keyword>
<name>A0A345NNC7_9MICO</name>
<feature type="transmembrane region" description="Helical" evidence="8">
    <location>
        <begin position="258"/>
        <end position="276"/>
    </location>
</feature>
<protein>
    <submittedName>
        <fullName evidence="10">MFS transporter</fullName>
    </submittedName>
</protein>
<feature type="transmembrane region" description="Helical" evidence="8">
    <location>
        <begin position="172"/>
        <end position="192"/>
    </location>
</feature>